<dbReference type="PANTHER" id="PTHR24409">
    <property type="entry name" value="ZINC FINGER PROTEIN 142"/>
    <property type="match status" value="1"/>
</dbReference>
<keyword evidence="3 5" id="KW-0863">Zinc-finger</keyword>
<dbReference type="GO" id="GO:0000977">
    <property type="term" value="F:RNA polymerase II transcription regulatory region sequence-specific DNA binding"/>
    <property type="evidence" value="ECO:0007669"/>
    <property type="project" value="TreeGrafter"/>
</dbReference>
<feature type="region of interest" description="Disordered" evidence="6">
    <location>
        <begin position="98"/>
        <end position="117"/>
    </location>
</feature>
<evidence type="ECO:0000256" key="6">
    <source>
        <dbReference type="SAM" id="MobiDB-lite"/>
    </source>
</evidence>
<dbReference type="OrthoDB" id="6077919at2759"/>
<dbReference type="Gene3D" id="3.30.160.60">
    <property type="entry name" value="Classic Zinc Finger"/>
    <property type="match status" value="1"/>
</dbReference>
<dbReference type="EMBL" id="UYRR01032607">
    <property type="protein sequence ID" value="VDK56180.1"/>
    <property type="molecule type" value="Genomic_DNA"/>
</dbReference>
<evidence type="ECO:0000256" key="2">
    <source>
        <dbReference type="ARBA" id="ARBA00022737"/>
    </source>
</evidence>
<dbReference type="GO" id="GO:0008270">
    <property type="term" value="F:zinc ion binding"/>
    <property type="evidence" value="ECO:0007669"/>
    <property type="project" value="UniProtKB-KW"/>
</dbReference>
<evidence type="ECO:0000313" key="8">
    <source>
        <dbReference type="EMBL" id="VDK56180.1"/>
    </source>
</evidence>
<keyword evidence="1" id="KW-0479">Metal-binding</keyword>
<dbReference type="GO" id="GO:0005634">
    <property type="term" value="C:nucleus"/>
    <property type="evidence" value="ECO:0007669"/>
    <property type="project" value="TreeGrafter"/>
</dbReference>
<evidence type="ECO:0000313" key="10">
    <source>
        <dbReference type="WBParaSite" id="ASIM_0001644201-mRNA-1"/>
    </source>
</evidence>
<sequence>MVTSTNHDTLSFPTTSTTDVSFMSMPPHAIYFPVAFHDSALSHMQVVGYPQVIIPVALNRSTAHLYQPSLLVDETLSHGIQIPSSLNVGNTTIKVDKMNYPTTSRPETTTNVDSQNSTRELEKRYRCECGVSFNSETTLEGHRKYYCNSVANHAEINREPQKKALNRCQQCEFQPASANQLAQHIRANHSAIRAYVCRICGYKGYSQRGIRSHLRTHSQCSNSHHEDLIKMHVYVVTPELVKFECSECHKTFPTKQQMKEHNCEDSLNSEPL</sequence>
<dbReference type="GO" id="GO:0000981">
    <property type="term" value="F:DNA-binding transcription factor activity, RNA polymerase II-specific"/>
    <property type="evidence" value="ECO:0007669"/>
    <property type="project" value="TreeGrafter"/>
</dbReference>
<reference evidence="10" key="1">
    <citation type="submission" date="2017-02" db="UniProtKB">
        <authorList>
            <consortium name="WormBaseParasite"/>
        </authorList>
    </citation>
    <scope>IDENTIFICATION</scope>
</reference>
<evidence type="ECO:0000256" key="3">
    <source>
        <dbReference type="ARBA" id="ARBA00022771"/>
    </source>
</evidence>
<protein>
    <submittedName>
        <fullName evidence="10">C2H2-type domain-containing protein</fullName>
    </submittedName>
</protein>
<keyword evidence="9" id="KW-1185">Reference proteome</keyword>
<dbReference type="Pfam" id="PF12874">
    <property type="entry name" value="zf-met"/>
    <property type="match status" value="1"/>
</dbReference>
<dbReference type="PROSITE" id="PS50157">
    <property type="entry name" value="ZINC_FINGER_C2H2_2"/>
    <property type="match status" value="2"/>
</dbReference>
<keyword evidence="4" id="KW-0862">Zinc</keyword>
<name>A0A0M3K651_ANISI</name>
<evidence type="ECO:0000256" key="5">
    <source>
        <dbReference type="PROSITE-ProRule" id="PRU00042"/>
    </source>
</evidence>
<evidence type="ECO:0000259" key="7">
    <source>
        <dbReference type="PROSITE" id="PS50157"/>
    </source>
</evidence>
<proteinExistence type="predicted"/>
<dbReference type="PANTHER" id="PTHR24409:SF295">
    <property type="entry name" value="AZ2-RELATED"/>
    <property type="match status" value="1"/>
</dbReference>
<feature type="compositionally biased region" description="Polar residues" evidence="6">
    <location>
        <begin position="100"/>
        <end position="117"/>
    </location>
</feature>
<gene>
    <name evidence="8" type="ORF">ASIM_LOCUS15849</name>
</gene>
<organism evidence="10">
    <name type="scientific">Anisakis simplex</name>
    <name type="common">Herring worm</name>
    <dbReference type="NCBI Taxonomy" id="6269"/>
    <lineage>
        <taxon>Eukaryota</taxon>
        <taxon>Metazoa</taxon>
        <taxon>Ecdysozoa</taxon>
        <taxon>Nematoda</taxon>
        <taxon>Chromadorea</taxon>
        <taxon>Rhabditida</taxon>
        <taxon>Spirurina</taxon>
        <taxon>Ascaridomorpha</taxon>
        <taxon>Ascaridoidea</taxon>
        <taxon>Anisakidae</taxon>
        <taxon>Anisakis</taxon>
        <taxon>Anisakis simplex complex</taxon>
    </lineage>
</organism>
<dbReference type="SUPFAM" id="SSF57667">
    <property type="entry name" value="beta-beta-alpha zinc fingers"/>
    <property type="match status" value="2"/>
</dbReference>
<dbReference type="WBParaSite" id="ASIM_0001644201-mRNA-1">
    <property type="protein sequence ID" value="ASIM_0001644201-mRNA-1"/>
    <property type="gene ID" value="ASIM_0001644201"/>
</dbReference>
<keyword evidence="2" id="KW-0677">Repeat</keyword>
<evidence type="ECO:0000256" key="4">
    <source>
        <dbReference type="ARBA" id="ARBA00022833"/>
    </source>
</evidence>
<dbReference type="InterPro" id="IPR013087">
    <property type="entry name" value="Znf_C2H2_type"/>
</dbReference>
<accession>A0A0M3K651</accession>
<feature type="domain" description="C2H2-type" evidence="7">
    <location>
        <begin position="195"/>
        <end position="218"/>
    </location>
</feature>
<dbReference type="InterPro" id="IPR036236">
    <property type="entry name" value="Znf_C2H2_sf"/>
</dbReference>
<dbReference type="Proteomes" id="UP000267096">
    <property type="component" value="Unassembled WGS sequence"/>
</dbReference>
<dbReference type="SMART" id="SM00355">
    <property type="entry name" value="ZnF_C2H2"/>
    <property type="match status" value="3"/>
</dbReference>
<dbReference type="AlphaFoldDB" id="A0A0M3K651"/>
<evidence type="ECO:0000256" key="1">
    <source>
        <dbReference type="ARBA" id="ARBA00022723"/>
    </source>
</evidence>
<evidence type="ECO:0000313" key="9">
    <source>
        <dbReference type="Proteomes" id="UP000267096"/>
    </source>
</evidence>
<feature type="domain" description="C2H2-type" evidence="7">
    <location>
        <begin position="243"/>
        <end position="271"/>
    </location>
</feature>
<reference evidence="8 9" key="2">
    <citation type="submission" date="2018-11" db="EMBL/GenBank/DDBJ databases">
        <authorList>
            <consortium name="Pathogen Informatics"/>
        </authorList>
    </citation>
    <scope>NUCLEOTIDE SEQUENCE [LARGE SCALE GENOMIC DNA]</scope>
</reference>